<name>A0A1X6PFG1_PORUM</name>
<feature type="region of interest" description="Disordered" evidence="1">
    <location>
        <begin position="97"/>
        <end position="122"/>
    </location>
</feature>
<gene>
    <name evidence="2" type="ORF">BU14_0074s0001</name>
</gene>
<dbReference type="AlphaFoldDB" id="A0A1X6PFG1"/>
<organism evidence="2 3">
    <name type="scientific">Porphyra umbilicalis</name>
    <name type="common">Purple laver</name>
    <name type="synonym">Red alga</name>
    <dbReference type="NCBI Taxonomy" id="2786"/>
    <lineage>
        <taxon>Eukaryota</taxon>
        <taxon>Rhodophyta</taxon>
        <taxon>Bangiophyceae</taxon>
        <taxon>Bangiales</taxon>
        <taxon>Bangiaceae</taxon>
        <taxon>Porphyra</taxon>
    </lineage>
</organism>
<evidence type="ECO:0000313" key="3">
    <source>
        <dbReference type="Proteomes" id="UP000218209"/>
    </source>
</evidence>
<proteinExistence type="predicted"/>
<dbReference type="EMBL" id="KV918788">
    <property type="protein sequence ID" value="OSX79570.1"/>
    <property type="molecule type" value="Genomic_DNA"/>
</dbReference>
<dbReference type="Proteomes" id="UP000218209">
    <property type="component" value="Unassembled WGS sequence"/>
</dbReference>
<accession>A0A1X6PFG1</accession>
<protein>
    <submittedName>
        <fullName evidence="2">Uncharacterized protein</fullName>
    </submittedName>
</protein>
<reference evidence="2 3" key="1">
    <citation type="submission" date="2017-03" db="EMBL/GenBank/DDBJ databases">
        <title>WGS assembly of Porphyra umbilicalis.</title>
        <authorList>
            <person name="Brawley S.H."/>
            <person name="Blouin N.A."/>
            <person name="Ficko-Blean E."/>
            <person name="Wheeler G.L."/>
            <person name="Lohr M."/>
            <person name="Goodson H.V."/>
            <person name="Jenkins J.W."/>
            <person name="Blaby-Haas C.E."/>
            <person name="Helliwell K.E."/>
            <person name="Chan C."/>
            <person name="Marriage T."/>
            <person name="Bhattacharya D."/>
            <person name="Klein A.S."/>
            <person name="Badis Y."/>
            <person name="Brodie J."/>
            <person name="Cao Y."/>
            <person name="Collen J."/>
            <person name="Dittami S.M."/>
            <person name="Gachon C.M."/>
            <person name="Green B.R."/>
            <person name="Karpowicz S."/>
            <person name="Kim J.W."/>
            <person name="Kudahl U."/>
            <person name="Lin S."/>
            <person name="Michel G."/>
            <person name="Mittag M."/>
            <person name="Olson B.J."/>
            <person name="Pangilinan J."/>
            <person name="Peng Y."/>
            <person name="Qiu H."/>
            <person name="Shu S."/>
            <person name="Singer J.T."/>
            <person name="Smith A.G."/>
            <person name="Sprecher B.N."/>
            <person name="Wagner V."/>
            <person name="Wang W."/>
            <person name="Wang Z.-Y."/>
            <person name="Yan J."/>
            <person name="Yarish C."/>
            <person name="Zoeuner-Riek S."/>
            <person name="Zhuang Y."/>
            <person name="Zou Y."/>
            <person name="Lindquist E.A."/>
            <person name="Grimwood J."/>
            <person name="Barry K."/>
            <person name="Rokhsar D.S."/>
            <person name="Schmutz J."/>
            <person name="Stiller J.W."/>
            <person name="Grossman A.R."/>
            <person name="Prochnik S.E."/>
        </authorList>
    </citation>
    <scope>NUCLEOTIDE SEQUENCE [LARGE SCALE GENOMIC DNA]</scope>
    <source>
        <strain evidence="2">4086291</strain>
    </source>
</reference>
<evidence type="ECO:0000313" key="2">
    <source>
        <dbReference type="EMBL" id="OSX79570.1"/>
    </source>
</evidence>
<sequence>MAKAVRADRAYYHKRVTLYCDSVDTLKKGMAGWEASVVRGGMGGHWLGALWGVLEIEVAARAFGVCIDMYAFDVRKQAVRCYHSCGLEQVVPAADMPADGKEATSDGDEATGGEGSAPPPVLGKGRRFGMLFSGPARSGHFDVLVYV</sequence>
<dbReference type="OrthoDB" id="5000at2759"/>
<evidence type="ECO:0000256" key="1">
    <source>
        <dbReference type="SAM" id="MobiDB-lite"/>
    </source>
</evidence>
<keyword evidence="3" id="KW-1185">Reference proteome</keyword>